<dbReference type="PANTHER" id="PTHR10000:SF53">
    <property type="entry name" value="5-AMINO-6-(5-PHOSPHO-D-RIBITYLAMINO)URACIL PHOSPHATASE YBJI-RELATED"/>
    <property type="match status" value="1"/>
</dbReference>
<dbReference type="STRING" id="263475.AMD00_15700"/>
<organism evidence="1 2">
    <name type="scientific">Viridibacillus arvi</name>
    <dbReference type="NCBI Taxonomy" id="263475"/>
    <lineage>
        <taxon>Bacteria</taxon>
        <taxon>Bacillati</taxon>
        <taxon>Bacillota</taxon>
        <taxon>Bacilli</taxon>
        <taxon>Bacillales</taxon>
        <taxon>Caryophanaceae</taxon>
        <taxon>Viridibacillus</taxon>
    </lineage>
</organism>
<dbReference type="InterPro" id="IPR006379">
    <property type="entry name" value="HAD-SF_hydro_IIB"/>
</dbReference>
<evidence type="ECO:0000313" key="1">
    <source>
        <dbReference type="EMBL" id="KOO49768.1"/>
    </source>
</evidence>
<dbReference type="GO" id="GO:0005829">
    <property type="term" value="C:cytosol"/>
    <property type="evidence" value="ECO:0007669"/>
    <property type="project" value="TreeGrafter"/>
</dbReference>
<reference evidence="2" key="1">
    <citation type="submission" date="2015-08" db="EMBL/GenBank/DDBJ databases">
        <title>Fjat-10028 dsm 16317.</title>
        <authorList>
            <person name="Liu B."/>
            <person name="Wang J."/>
            <person name="Zhu Y."/>
            <person name="Liu G."/>
            <person name="Chen Q."/>
            <person name="Chen Z."/>
            <person name="Lan J."/>
            <person name="Che J."/>
            <person name="Ge C."/>
            <person name="Shi H."/>
            <person name="Pan Z."/>
            <person name="Liu X."/>
        </authorList>
    </citation>
    <scope>NUCLEOTIDE SEQUENCE [LARGE SCALE GENOMIC DNA]</scope>
    <source>
        <strain evidence="2">DSM 16317</strain>
    </source>
</reference>
<dbReference type="RefSeq" id="WP_053417938.1">
    <property type="nucleotide sequence ID" value="NZ_LILB01000005.1"/>
</dbReference>
<gene>
    <name evidence="1" type="ORF">AMD00_15700</name>
</gene>
<dbReference type="InterPro" id="IPR036412">
    <property type="entry name" value="HAD-like_sf"/>
</dbReference>
<dbReference type="PANTHER" id="PTHR10000">
    <property type="entry name" value="PHOSPHOSERINE PHOSPHATASE"/>
    <property type="match status" value="1"/>
</dbReference>
<dbReference type="InterPro" id="IPR023214">
    <property type="entry name" value="HAD_sf"/>
</dbReference>
<dbReference type="GeneID" id="301137541"/>
<dbReference type="Pfam" id="PF08282">
    <property type="entry name" value="Hydrolase_3"/>
    <property type="match status" value="1"/>
</dbReference>
<dbReference type="PATRIC" id="fig|263475.3.peg.4417"/>
<dbReference type="EMBL" id="LILB01000005">
    <property type="protein sequence ID" value="KOO49768.1"/>
    <property type="molecule type" value="Genomic_DNA"/>
</dbReference>
<keyword evidence="1" id="KW-0378">Hydrolase</keyword>
<dbReference type="SUPFAM" id="SSF56784">
    <property type="entry name" value="HAD-like"/>
    <property type="match status" value="1"/>
</dbReference>
<comment type="caution">
    <text evidence="1">The sequence shown here is derived from an EMBL/GenBank/DDBJ whole genome shotgun (WGS) entry which is preliminary data.</text>
</comment>
<protein>
    <submittedName>
        <fullName evidence="1">HAD family hydrolase</fullName>
    </submittedName>
</protein>
<dbReference type="Gene3D" id="3.30.1240.10">
    <property type="match status" value="1"/>
</dbReference>
<dbReference type="OrthoDB" id="1650327at2"/>
<dbReference type="Gene3D" id="3.40.50.1000">
    <property type="entry name" value="HAD superfamily/HAD-like"/>
    <property type="match status" value="1"/>
</dbReference>
<keyword evidence="2" id="KW-1185">Reference proteome</keyword>
<proteinExistence type="predicted"/>
<dbReference type="Proteomes" id="UP000036867">
    <property type="component" value="Unassembled WGS sequence"/>
</dbReference>
<dbReference type="AlphaFoldDB" id="A0A0M0LGC5"/>
<dbReference type="GO" id="GO:0000287">
    <property type="term" value="F:magnesium ion binding"/>
    <property type="evidence" value="ECO:0007669"/>
    <property type="project" value="TreeGrafter"/>
</dbReference>
<dbReference type="GO" id="GO:0016791">
    <property type="term" value="F:phosphatase activity"/>
    <property type="evidence" value="ECO:0007669"/>
    <property type="project" value="UniProtKB-ARBA"/>
</dbReference>
<accession>A0A0M0LGC5</accession>
<sequence>MHFVFDLDGTICFKGQPVTEPILQSLEQLTASGHEVVFASARPIRDLLPVLHKRFHGYKMIGGNGSLLCQNGNIKQVARFSPTILVKLKALLEKYQATYLIDGDWDYAYTGPADHPILNNLNPHNLAEKKPLEKLNSIIKILILTSCNMDALHEDLKQLDVIIHLHRDEGILDISPTGIHKWSALKQLHISSGSYIAFGNDTNDISMFEHAHHAVMIGHHEILAPYSDESITNDINVEQQIIEKLAEFNVRYA</sequence>
<evidence type="ECO:0000313" key="2">
    <source>
        <dbReference type="Proteomes" id="UP000036867"/>
    </source>
</evidence>
<dbReference type="NCBIfam" id="TIGR01484">
    <property type="entry name" value="HAD-SF-IIB"/>
    <property type="match status" value="1"/>
</dbReference>
<name>A0A0M0LGC5_9BACL</name>